<feature type="non-terminal residue" evidence="2">
    <location>
        <position position="1118"/>
    </location>
</feature>
<dbReference type="InterPro" id="IPR043502">
    <property type="entry name" value="DNA/RNA_pol_sf"/>
</dbReference>
<accession>A0ABP0SSN4</accession>
<reference evidence="2 3" key="1">
    <citation type="submission" date="2024-02" db="EMBL/GenBank/DDBJ databases">
        <authorList>
            <person name="Chen Y."/>
            <person name="Shah S."/>
            <person name="Dougan E. K."/>
            <person name="Thang M."/>
            <person name="Chan C."/>
        </authorList>
    </citation>
    <scope>NUCLEOTIDE SEQUENCE [LARGE SCALE GENOMIC DNA]</scope>
</reference>
<evidence type="ECO:0000313" key="3">
    <source>
        <dbReference type="Proteomes" id="UP001642484"/>
    </source>
</evidence>
<evidence type="ECO:0000256" key="1">
    <source>
        <dbReference type="SAM" id="MobiDB-lite"/>
    </source>
</evidence>
<comment type="caution">
    <text evidence="2">The sequence shown here is derived from an EMBL/GenBank/DDBJ whole genome shotgun (WGS) entry which is preliminary data.</text>
</comment>
<dbReference type="EMBL" id="CAXAMN010028152">
    <property type="protein sequence ID" value="CAK9115449.1"/>
    <property type="molecule type" value="Genomic_DNA"/>
</dbReference>
<organism evidence="2 3">
    <name type="scientific">Durusdinium trenchii</name>
    <dbReference type="NCBI Taxonomy" id="1381693"/>
    <lineage>
        <taxon>Eukaryota</taxon>
        <taxon>Sar</taxon>
        <taxon>Alveolata</taxon>
        <taxon>Dinophyceae</taxon>
        <taxon>Suessiales</taxon>
        <taxon>Symbiodiniaceae</taxon>
        <taxon>Durusdinium</taxon>
    </lineage>
</organism>
<sequence>MGYHVADRFSTMLIYGRDNTSAGLRELQTIIDAVKVGDFLPDRTRSGMFANALATKEAPGDDAESVSSSSEDSFDEENPQHDELEKAEKTVLDFILAQKASTGMASYGDNKPVFRSRAAAAGLSDDFVQLLVDSHLDSLSKYAFCSSYVPGSGDDASFIRAIRNAIGRDPLIGEQASCRKLLHEAYALVTAEIKQQLERSEEVQTRKLTQPERSDLYQKQVKKLVGLSLKGPMEPSDALVDVFCGMYDANRLRFVPWEKYTSKECELEKSARVEHQFAVEGSGKLRVESKVPESAADTSSEILLQYALQRRGLSMEQANLLDYVIHQTWVDKLIRTRLQTPPDGYARVSFKQLLEADKKLFEELCDETRAGVQATAAGRPLDLVFSQCRHKPEVLHLLQPLPTRPQSTVPPKDDKFVWNRFQPYSKSKGKGKDKGKGKGFRMPVQLVEGDHEHLEWGTQSTPAGILFDTSKEAAYPRLLCTRIAALLSLAAAEDNICLCDPSHVDSHPTDARVAAGKQPRGHKLQPLIPEYNAVRTVCVEAHNQPILNDKKILLVPFADIPLGSKLLRTSPAKRGEPGSDTSMQTYVFGVFHSMIEFVDRARALTHPFDSYKALPDSMLRVVFNVLTNSPLVIMKRRLETLQRWRTWAGELEEANRNIFQNMDPGCASVLKGKHLALLEKIATELQWPDVSVHKEIRDGFRLVGLQKPSGVFSKDVKHRTLSERELLSQSKHIKPALWGKINSAPATEYQQDLWDIAMQEVREKHWLQGPFSFEELEVMFDGVWTPVRRFAVWQRSKWRPIDDYTECGVNASFGYLEKIDLRALDQTVWVASCLIRHAIHLEFAEFRLSTGEVLRAPVDKHWKRHHSKEFVLTKTVDLKSAYKQLPISPIDRKLSILTLKSPRTGEVQGFVSRTLPFGSVASVLHFNRVARLLHRIGMELDVNWSNYFDDFPVVEFDELCQSTSGTIRALTHLLGFECSPDKEEPFSSSTHTLGMCLDTSSSHEGFVKVKNREDRTRELKDVVQDIIRLKCVQPKLLPSLFGRALFAESFFMGRAGRLALSELRHLEYSRKPRVELSKSQLDAFQVLSARYTSCQPRVLRAGPIEPPVIVFTDGACEE</sequence>
<gene>
    <name evidence="2" type="ORF">CCMP2556_LOCUS53358</name>
</gene>
<proteinExistence type="predicted"/>
<dbReference type="InterPro" id="IPR052055">
    <property type="entry name" value="Hepadnavirus_pol/RT"/>
</dbReference>
<dbReference type="PANTHER" id="PTHR33050">
    <property type="entry name" value="REVERSE TRANSCRIPTASE DOMAIN-CONTAINING PROTEIN"/>
    <property type="match status" value="1"/>
</dbReference>
<dbReference type="PANTHER" id="PTHR33050:SF7">
    <property type="entry name" value="RIBONUCLEASE H"/>
    <property type="match status" value="1"/>
</dbReference>
<evidence type="ECO:0000313" key="2">
    <source>
        <dbReference type="EMBL" id="CAK9115449.1"/>
    </source>
</evidence>
<dbReference type="Proteomes" id="UP001642484">
    <property type="component" value="Unassembled WGS sequence"/>
</dbReference>
<keyword evidence="3" id="KW-1185">Reference proteome</keyword>
<protein>
    <recommendedName>
        <fullName evidence="4">RNA-directed RNA polymerase</fullName>
    </recommendedName>
</protein>
<dbReference type="SUPFAM" id="SSF56672">
    <property type="entry name" value="DNA/RNA polymerases"/>
    <property type="match status" value="1"/>
</dbReference>
<evidence type="ECO:0008006" key="4">
    <source>
        <dbReference type="Google" id="ProtNLM"/>
    </source>
</evidence>
<name>A0ABP0SSN4_9DINO</name>
<feature type="region of interest" description="Disordered" evidence="1">
    <location>
        <begin position="54"/>
        <end position="83"/>
    </location>
</feature>